<dbReference type="Gene3D" id="3.10.350.10">
    <property type="entry name" value="LysM domain"/>
    <property type="match status" value="1"/>
</dbReference>
<reference evidence="7" key="2">
    <citation type="submission" date="2016-03" db="EMBL/GenBank/DDBJ databases">
        <title>Streptococcus antelopensis sp. nov., isolated from the feces of the Tibetan antelope (Pantholops hodgsonii) in Hoh Xil National Nature Reserve, Qinghai, China.</title>
        <authorList>
            <person name="Bai X."/>
        </authorList>
    </citation>
    <scope>NUCLEOTIDE SEQUENCE [LARGE SCALE GENOMIC DNA]</scope>
    <source>
        <strain evidence="7">TA 26</strain>
    </source>
</reference>
<feature type="chain" id="PRO_5007999676" evidence="3">
    <location>
        <begin position="33"/>
        <end position="219"/>
    </location>
</feature>
<evidence type="ECO:0000313" key="6">
    <source>
        <dbReference type="EMBL" id="AND80053.1"/>
    </source>
</evidence>
<keyword evidence="1 3" id="KW-0732">Signal</keyword>
<gene>
    <name evidence="6" type="ORF">A0O21_08575</name>
</gene>
<evidence type="ECO:0000259" key="5">
    <source>
        <dbReference type="PROSITE" id="PS51782"/>
    </source>
</evidence>
<dbReference type="Pfam" id="PF05257">
    <property type="entry name" value="CHAP"/>
    <property type="match status" value="1"/>
</dbReference>
<keyword evidence="2 6" id="KW-0378">Hydrolase</keyword>
<dbReference type="CDD" id="cd00118">
    <property type="entry name" value="LysM"/>
    <property type="match status" value="1"/>
</dbReference>
<dbReference type="InterPro" id="IPR007921">
    <property type="entry name" value="CHAP_dom"/>
</dbReference>
<dbReference type="InterPro" id="IPR036779">
    <property type="entry name" value="LysM_dom_sf"/>
</dbReference>
<sequence length="219" mass="23396">MKSLGKKKLSYSVLLCSSAALAFFAASAPVSADSHTIQEGDSFFSIASQYGMDMYELAAMNDMTVNSLILPGQQINVTNNITDSNAAALAAEGDETAESQPVAEEELPGNTYPIGQCTWGVKELASWAGDWWGNGGDWAASAAEQGYAVGYVPAVGSIVCWTDGGYGHVAYVTEVGDDGQIQVLEANYKDQQWIDNYRGWFDPNDGLTPGTVTYIYPSL</sequence>
<dbReference type="SMART" id="SM00257">
    <property type="entry name" value="LysM"/>
    <property type="match status" value="1"/>
</dbReference>
<dbReference type="OrthoDB" id="2409959at2"/>
<keyword evidence="7" id="KW-1185">Reference proteome</keyword>
<dbReference type="SUPFAM" id="SSF54001">
    <property type="entry name" value="Cysteine proteinases"/>
    <property type="match status" value="1"/>
</dbReference>
<dbReference type="Pfam" id="PF01476">
    <property type="entry name" value="LysM"/>
    <property type="match status" value="1"/>
</dbReference>
<proteinExistence type="predicted"/>
<evidence type="ECO:0000256" key="2">
    <source>
        <dbReference type="ARBA" id="ARBA00022801"/>
    </source>
</evidence>
<feature type="domain" description="LysM" evidence="5">
    <location>
        <begin position="33"/>
        <end position="77"/>
    </location>
</feature>
<dbReference type="InterPro" id="IPR018392">
    <property type="entry name" value="LysM"/>
</dbReference>
<evidence type="ECO:0000256" key="3">
    <source>
        <dbReference type="SAM" id="SignalP"/>
    </source>
</evidence>
<feature type="signal peptide" evidence="3">
    <location>
        <begin position="1"/>
        <end position="32"/>
    </location>
</feature>
<dbReference type="PROSITE" id="PS51782">
    <property type="entry name" value="LYSM"/>
    <property type="match status" value="1"/>
</dbReference>
<name>A0A172Q974_9STRE</name>
<dbReference type="KEGG" id="spat:A0O21_08575"/>
<evidence type="ECO:0000256" key="1">
    <source>
        <dbReference type="ARBA" id="ARBA00022729"/>
    </source>
</evidence>
<dbReference type="EMBL" id="CP014699">
    <property type="protein sequence ID" value="AND80053.1"/>
    <property type="molecule type" value="Genomic_DNA"/>
</dbReference>
<dbReference type="Proteomes" id="UP000077317">
    <property type="component" value="Chromosome"/>
</dbReference>
<organism evidence="6 7">
    <name type="scientific">Streptococcus pantholopis</name>
    <dbReference type="NCBI Taxonomy" id="1811193"/>
    <lineage>
        <taxon>Bacteria</taxon>
        <taxon>Bacillati</taxon>
        <taxon>Bacillota</taxon>
        <taxon>Bacilli</taxon>
        <taxon>Lactobacillales</taxon>
        <taxon>Streptococcaceae</taxon>
        <taxon>Streptococcus</taxon>
    </lineage>
</organism>
<dbReference type="Gene3D" id="3.90.1720.10">
    <property type="entry name" value="endopeptidase domain like (from Nostoc punctiforme)"/>
    <property type="match status" value="1"/>
</dbReference>
<protein>
    <submittedName>
        <fullName evidence="6">Hydrolase</fullName>
    </submittedName>
</protein>
<evidence type="ECO:0000313" key="7">
    <source>
        <dbReference type="Proteomes" id="UP000077317"/>
    </source>
</evidence>
<evidence type="ECO:0000259" key="4">
    <source>
        <dbReference type="PROSITE" id="PS50911"/>
    </source>
</evidence>
<dbReference type="InterPro" id="IPR038765">
    <property type="entry name" value="Papain-like_cys_pep_sf"/>
</dbReference>
<dbReference type="SUPFAM" id="SSF54106">
    <property type="entry name" value="LysM domain"/>
    <property type="match status" value="1"/>
</dbReference>
<accession>A0A172Q974</accession>
<reference evidence="6 7" key="1">
    <citation type="journal article" date="2016" name="Int. J. Syst. Evol. Microbiol.">
        <title>Streptococcuspantholopis sp. nov., isolated from faeces of the Tibetan antelope (Pantholops hodgsonii).</title>
        <authorList>
            <person name="Bai X."/>
            <person name="Xiong Y."/>
            <person name="Lu S."/>
            <person name="Jin D."/>
            <person name="Lai X."/>
            <person name="Yang J."/>
            <person name="Niu L."/>
            <person name="Hu S."/>
            <person name="Meng X."/>
            <person name="Pu J."/>
            <person name="Ye C."/>
            <person name="Xu J."/>
        </authorList>
    </citation>
    <scope>NUCLEOTIDE SEQUENCE [LARGE SCALE GENOMIC DNA]</scope>
    <source>
        <strain evidence="6 7">TA 26</strain>
    </source>
</reference>
<dbReference type="GO" id="GO:0016787">
    <property type="term" value="F:hydrolase activity"/>
    <property type="evidence" value="ECO:0007669"/>
    <property type="project" value="UniProtKB-KW"/>
</dbReference>
<dbReference type="RefSeq" id="WP_067064288.1">
    <property type="nucleotide sequence ID" value="NZ_CP014699.1"/>
</dbReference>
<dbReference type="STRING" id="1811193.A0O21_08575"/>
<feature type="domain" description="Peptidase C51" evidence="4">
    <location>
        <begin position="92"/>
        <end position="216"/>
    </location>
</feature>
<dbReference type="AlphaFoldDB" id="A0A172Q974"/>
<dbReference type="PROSITE" id="PS50911">
    <property type="entry name" value="CHAP"/>
    <property type="match status" value="1"/>
</dbReference>